<dbReference type="PANTHER" id="PTHR46015">
    <property type="entry name" value="ZGC:172121"/>
    <property type="match status" value="1"/>
</dbReference>
<dbReference type="PROSITE" id="PS00109">
    <property type="entry name" value="PROTEIN_KINASE_TYR"/>
    <property type="match status" value="1"/>
</dbReference>
<keyword evidence="9" id="KW-0677">Repeat</keyword>
<dbReference type="GO" id="GO:0046872">
    <property type="term" value="F:metal ion binding"/>
    <property type="evidence" value="ECO:0007669"/>
    <property type="project" value="UniProtKB-KW"/>
</dbReference>
<evidence type="ECO:0000256" key="4">
    <source>
        <dbReference type="ARBA" id="ARBA00022603"/>
    </source>
</evidence>
<evidence type="ECO:0000256" key="20">
    <source>
        <dbReference type="PROSITE-ProRule" id="PRU00333"/>
    </source>
</evidence>
<dbReference type="GO" id="GO:0033528">
    <property type="term" value="P:S-methylmethionine cycle"/>
    <property type="evidence" value="ECO:0007669"/>
    <property type="project" value="TreeGrafter"/>
</dbReference>
<keyword evidence="11" id="KW-0418">Kinase</keyword>
<feature type="domain" description="Hcy-binding" evidence="24">
    <location>
        <begin position="11"/>
        <end position="332"/>
    </location>
</feature>
<evidence type="ECO:0000256" key="13">
    <source>
        <dbReference type="ARBA" id="ARBA00022840"/>
    </source>
</evidence>
<dbReference type="SUPFAM" id="SSF82282">
    <property type="entry name" value="Homocysteine S-methyltransferase"/>
    <property type="match status" value="1"/>
</dbReference>
<dbReference type="PROSITE" id="PS50011">
    <property type="entry name" value="PROTEIN_KINASE_DOM"/>
    <property type="match status" value="1"/>
</dbReference>
<reference evidence="25 26" key="1">
    <citation type="submission" date="2012-08" db="EMBL/GenBank/DDBJ databases">
        <title>Oryza genome evolution.</title>
        <authorList>
            <person name="Wing R.A."/>
        </authorList>
    </citation>
    <scope>NUCLEOTIDE SEQUENCE</scope>
</reference>
<evidence type="ECO:0000256" key="3">
    <source>
        <dbReference type="ARBA" id="ARBA00022527"/>
    </source>
</evidence>
<dbReference type="NCBIfam" id="TIGR00756">
    <property type="entry name" value="PPR"/>
    <property type="match status" value="1"/>
</dbReference>
<dbReference type="Gene3D" id="1.25.40.10">
    <property type="entry name" value="Tetratricopeptide repeat domain"/>
    <property type="match status" value="1"/>
</dbReference>
<dbReference type="SMART" id="SM00220">
    <property type="entry name" value="S_TKc"/>
    <property type="match status" value="1"/>
</dbReference>
<comment type="cofactor">
    <cofactor evidence="20">
        <name>Zn(2+)</name>
        <dbReference type="ChEBI" id="CHEBI:29105"/>
    </cofactor>
</comment>
<feature type="binding site" evidence="20">
    <location>
        <position position="318"/>
    </location>
    <ligand>
        <name>Zn(2+)</name>
        <dbReference type="ChEBI" id="CHEBI:29105"/>
    </ligand>
</feature>
<evidence type="ECO:0000256" key="6">
    <source>
        <dbReference type="ARBA" id="ARBA00022679"/>
    </source>
</evidence>
<dbReference type="Gene3D" id="1.10.510.10">
    <property type="entry name" value="Transferase(Phosphotransferase) domain 1"/>
    <property type="match status" value="1"/>
</dbReference>
<dbReference type="Gramene" id="LPERR10G07550.1">
    <property type="protein sequence ID" value="LPERR10G07550.1"/>
    <property type="gene ID" value="LPERR10G07550"/>
</dbReference>
<dbReference type="NCBIfam" id="NF007020">
    <property type="entry name" value="PRK09485.1"/>
    <property type="match status" value="1"/>
</dbReference>
<dbReference type="GO" id="GO:0000408">
    <property type="term" value="C:EKC/KEOPS complex"/>
    <property type="evidence" value="ECO:0007669"/>
    <property type="project" value="UniProtKB-ARBA"/>
</dbReference>
<dbReference type="InterPro" id="IPR011009">
    <property type="entry name" value="Kinase-like_dom_sf"/>
</dbReference>
<keyword evidence="15" id="KW-0486">Methionine biosynthesis</keyword>
<comment type="similarity">
    <text evidence="1">Belongs to the protein kinase superfamily. BUD32 family.</text>
</comment>
<dbReference type="InterPro" id="IPR000719">
    <property type="entry name" value="Prot_kinase_dom"/>
</dbReference>
<reference evidence="26" key="2">
    <citation type="submission" date="2013-12" db="EMBL/GenBank/DDBJ databases">
        <authorList>
            <person name="Yu Y."/>
            <person name="Lee S."/>
            <person name="de Baynast K."/>
            <person name="Wissotski M."/>
            <person name="Liu L."/>
            <person name="Talag J."/>
            <person name="Goicoechea J."/>
            <person name="Angelova A."/>
            <person name="Jetty R."/>
            <person name="Kudrna D."/>
            <person name="Golser W."/>
            <person name="Rivera L."/>
            <person name="Zhang J."/>
            <person name="Wing R."/>
        </authorList>
    </citation>
    <scope>NUCLEOTIDE SEQUENCE</scope>
</reference>
<dbReference type="FunFam" id="3.20.20.330:FF:000002">
    <property type="entry name" value="Homocysteine S-methyltransferase"/>
    <property type="match status" value="1"/>
</dbReference>
<dbReference type="GO" id="GO:0005524">
    <property type="term" value="F:ATP binding"/>
    <property type="evidence" value="ECO:0007669"/>
    <property type="project" value="UniProtKB-KW"/>
</dbReference>
<feature type="domain" description="Protein kinase" evidence="23">
    <location>
        <begin position="463"/>
        <end position="682"/>
    </location>
</feature>
<dbReference type="AlphaFoldDB" id="A0A0D9XJU9"/>
<dbReference type="GO" id="GO:0008033">
    <property type="term" value="P:tRNA processing"/>
    <property type="evidence" value="ECO:0007669"/>
    <property type="project" value="UniProtKB-KW"/>
</dbReference>
<dbReference type="InterPro" id="IPR002885">
    <property type="entry name" value="PPR_rpt"/>
</dbReference>
<dbReference type="GO" id="GO:0004674">
    <property type="term" value="F:protein serine/threonine kinase activity"/>
    <property type="evidence" value="ECO:0007669"/>
    <property type="project" value="UniProtKB-KW"/>
</dbReference>
<evidence type="ECO:0000256" key="12">
    <source>
        <dbReference type="ARBA" id="ARBA00022833"/>
    </source>
</evidence>
<evidence type="ECO:0000256" key="11">
    <source>
        <dbReference type="ARBA" id="ARBA00022777"/>
    </source>
</evidence>
<evidence type="ECO:0000259" key="24">
    <source>
        <dbReference type="PROSITE" id="PS50970"/>
    </source>
</evidence>
<keyword evidence="3" id="KW-0723">Serine/threonine-protein kinase</keyword>
<dbReference type="eggNOG" id="KOG3087">
    <property type="taxonomic scope" value="Eukaryota"/>
</dbReference>
<evidence type="ECO:0000259" key="23">
    <source>
        <dbReference type="PROSITE" id="PS50011"/>
    </source>
</evidence>
<evidence type="ECO:0000256" key="1">
    <source>
        <dbReference type="ARBA" id="ARBA00010630"/>
    </source>
</evidence>
<dbReference type="Pfam" id="PF02574">
    <property type="entry name" value="S-methyl_trans"/>
    <property type="match status" value="1"/>
</dbReference>
<dbReference type="GO" id="GO:0009086">
    <property type="term" value="P:methionine biosynthetic process"/>
    <property type="evidence" value="ECO:0007669"/>
    <property type="project" value="UniProtKB-KW"/>
</dbReference>
<evidence type="ECO:0000256" key="16">
    <source>
        <dbReference type="ARBA" id="ARBA00047899"/>
    </source>
</evidence>
<keyword evidence="13" id="KW-0067">ATP-binding</keyword>
<comment type="catalytic activity">
    <reaction evidence="18">
        <text>S-methyl-L-methionine + L-homocysteine = 2 L-methionine + H(+)</text>
        <dbReference type="Rhea" id="RHEA:26337"/>
        <dbReference type="ChEBI" id="CHEBI:15378"/>
        <dbReference type="ChEBI" id="CHEBI:57844"/>
        <dbReference type="ChEBI" id="CHEBI:58199"/>
        <dbReference type="ChEBI" id="CHEBI:58252"/>
        <dbReference type="EC" id="2.1.1.10"/>
    </reaction>
</comment>
<keyword evidence="12 20" id="KW-0862">Zinc</keyword>
<dbReference type="InterPro" id="IPR036589">
    <property type="entry name" value="HCY_dom_sf"/>
</dbReference>
<dbReference type="Proteomes" id="UP000032180">
    <property type="component" value="Chromosome 10"/>
</dbReference>
<dbReference type="InterPro" id="IPR051486">
    <property type="entry name" value="Hcy_S-methyltransferase"/>
</dbReference>
<evidence type="ECO:0000256" key="21">
    <source>
        <dbReference type="PROSITE-ProRule" id="PRU00708"/>
    </source>
</evidence>
<dbReference type="InterPro" id="IPR011990">
    <property type="entry name" value="TPR-like_helical_dom_sf"/>
</dbReference>
<evidence type="ECO:0000256" key="15">
    <source>
        <dbReference type="ARBA" id="ARBA00023167"/>
    </source>
</evidence>
<feature type="region of interest" description="Disordered" evidence="22">
    <location>
        <begin position="340"/>
        <end position="364"/>
    </location>
</feature>
<evidence type="ECO:0000256" key="5">
    <source>
        <dbReference type="ARBA" id="ARBA00022605"/>
    </source>
</evidence>
<dbReference type="Gene3D" id="3.30.200.20">
    <property type="entry name" value="Phosphorylase Kinase, domain 1"/>
    <property type="match status" value="1"/>
</dbReference>
<evidence type="ECO:0000313" key="26">
    <source>
        <dbReference type="Proteomes" id="UP000032180"/>
    </source>
</evidence>
<evidence type="ECO:0000313" key="25">
    <source>
        <dbReference type="EnsemblPlants" id="LPERR10G07550.1"/>
    </source>
</evidence>
<dbReference type="PANTHER" id="PTHR46015:SF1">
    <property type="entry name" value="HOMOCYSTEINE S-METHYLTRANSFERASE-LIKE ISOFORM 1"/>
    <property type="match status" value="1"/>
</dbReference>
<evidence type="ECO:0000256" key="9">
    <source>
        <dbReference type="ARBA" id="ARBA00022737"/>
    </source>
</evidence>
<evidence type="ECO:0000256" key="19">
    <source>
        <dbReference type="ARBA" id="ARBA00056359"/>
    </source>
</evidence>
<keyword evidence="7" id="KW-0819">tRNA processing</keyword>
<evidence type="ECO:0000256" key="10">
    <source>
        <dbReference type="ARBA" id="ARBA00022741"/>
    </source>
</evidence>
<dbReference type="GO" id="GO:0008898">
    <property type="term" value="F:S-adenosylmethionine-homocysteine S-methyltransferase activity"/>
    <property type="evidence" value="ECO:0007669"/>
    <property type="project" value="TreeGrafter"/>
</dbReference>
<evidence type="ECO:0000256" key="17">
    <source>
        <dbReference type="ARBA" id="ARBA00048679"/>
    </source>
</evidence>
<evidence type="ECO:0000256" key="18">
    <source>
        <dbReference type="ARBA" id="ARBA00052655"/>
    </source>
</evidence>
<keyword evidence="6 20" id="KW-0808">Transferase</keyword>
<dbReference type="Pfam" id="PF00069">
    <property type="entry name" value="Pkinase"/>
    <property type="match status" value="1"/>
</dbReference>
<comment type="subunit">
    <text evidence="2">Monomer.</text>
</comment>
<dbReference type="EnsemblPlants" id="LPERR10G07550.1">
    <property type="protein sequence ID" value="LPERR10G07550.1"/>
    <property type="gene ID" value="LPERR10G07550"/>
</dbReference>
<keyword evidence="5" id="KW-0028">Amino-acid biosynthesis</keyword>
<dbReference type="eggNOG" id="KOG1579">
    <property type="taxonomic scope" value="Eukaryota"/>
</dbReference>
<dbReference type="STRING" id="77586.A0A0D9XJU9"/>
<dbReference type="SUPFAM" id="SSF56112">
    <property type="entry name" value="Protein kinase-like (PK-like)"/>
    <property type="match status" value="1"/>
</dbReference>
<dbReference type="Pfam" id="PF01535">
    <property type="entry name" value="PPR"/>
    <property type="match status" value="2"/>
</dbReference>
<comment type="catalytic activity">
    <reaction evidence="16">
        <text>L-threonyl-[protein] + ATP = O-phospho-L-threonyl-[protein] + ADP + H(+)</text>
        <dbReference type="Rhea" id="RHEA:46608"/>
        <dbReference type="Rhea" id="RHEA-COMP:11060"/>
        <dbReference type="Rhea" id="RHEA-COMP:11605"/>
        <dbReference type="ChEBI" id="CHEBI:15378"/>
        <dbReference type="ChEBI" id="CHEBI:30013"/>
        <dbReference type="ChEBI" id="CHEBI:30616"/>
        <dbReference type="ChEBI" id="CHEBI:61977"/>
        <dbReference type="ChEBI" id="CHEBI:456216"/>
        <dbReference type="EC" id="2.7.11.1"/>
    </reaction>
</comment>
<dbReference type="Gene3D" id="3.20.20.330">
    <property type="entry name" value="Homocysteine-binding-like domain"/>
    <property type="match status" value="1"/>
</dbReference>
<dbReference type="InterPro" id="IPR003726">
    <property type="entry name" value="HCY_dom"/>
</dbReference>
<keyword evidence="10" id="KW-0547">Nucleotide-binding</keyword>
<name>A0A0D9XJU9_9ORYZ</name>
<feature type="binding site" evidence="20">
    <location>
        <position position="250"/>
    </location>
    <ligand>
        <name>Zn(2+)</name>
        <dbReference type="ChEBI" id="CHEBI:29105"/>
    </ligand>
</feature>
<dbReference type="NCBIfam" id="TIGR03724">
    <property type="entry name" value="arch_bud32"/>
    <property type="match status" value="1"/>
</dbReference>
<feature type="compositionally biased region" description="Low complexity" evidence="22">
    <location>
        <begin position="340"/>
        <end position="349"/>
    </location>
</feature>
<evidence type="ECO:0000256" key="8">
    <source>
        <dbReference type="ARBA" id="ARBA00022723"/>
    </source>
</evidence>
<comment type="catalytic activity">
    <reaction evidence="17">
        <text>L-seryl-[protein] + ATP = O-phospho-L-seryl-[protein] + ADP + H(+)</text>
        <dbReference type="Rhea" id="RHEA:17989"/>
        <dbReference type="Rhea" id="RHEA-COMP:9863"/>
        <dbReference type="Rhea" id="RHEA-COMP:11604"/>
        <dbReference type="ChEBI" id="CHEBI:15378"/>
        <dbReference type="ChEBI" id="CHEBI:29999"/>
        <dbReference type="ChEBI" id="CHEBI:30616"/>
        <dbReference type="ChEBI" id="CHEBI:83421"/>
        <dbReference type="ChEBI" id="CHEBI:456216"/>
        <dbReference type="EC" id="2.7.11.1"/>
    </reaction>
</comment>
<evidence type="ECO:0000256" key="2">
    <source>
        <dbReference type="ARBA" id="ARBA00011245"/>
    </source>
</evidence>
<proteinExistence type="inferred from homology"/>
<dbReference type="FunFam" id="3.30.200.20:FF:000201">
    <property type="entry name" value="TP53-regulating kinase isoform X1"/>
    <property type="match status" value="1"/>
</dbReference>
<dbReference type="GO" id="GO:0032259">
    <property type="term" value="P:methylation"/>
    <property type="evidence" value="ECO:0007669"/>
    <property type="project" value="UniProtKB-KW"/>
</dbReference>
<organism evidence="25 26">
    <name type="scientific">Leersia perrieri</name>
    <dbReference type="NCBI Taxonomy" id="77586"/>
    <lineage>
        <taxon>Eukaryota</taxon>
        <taxon>Viridiplantae</taxon>
        <taxon>Streptophyta</taxon>
        <taxon>Embryophyta</taxon>
        <taxon>Tracheophyta</taxon>
        <taxon>Spermatophyta</taxon>
        <taxon>Magnoliopsida</taxon>
        <taxon>Liliopsida</taxon>
        <taxon>Poales</taxon>
        <taxon>Poaceae</taxon>
        <taxon>BOP clade</taxon>
        <taxon>Oryzoideae</taxon>
        <taxon>Oryzeae</taxon>
        <taxon>Oryzinae</taxon>
        <taxon>Leersia</taxon>
    </lineage>
</organism>
<dbReference type="FunFam" id="1.10.510.10:FF:001708">
    <property type="entry name" value="Protein kinase superfamily protein"/>
    <property type="match status" value="1"/>
</dbReference>
<accession>A0A0D9XJU9</accession>
<keyword evidence="4 20" id="KW-0489">Methyltransferase</keyword>
<dbReference type="PROSITE" id="PS50970">
    <property type="entry name" value="HCY"/>
    <property type="match status" value="1"/>
</dbReference>
<feature type="binding site" evidence="20">
    <location>
        <position position="317"/>
    </location>
    <ligand>
        <name>Zn(2+)</name>
        <dbReference type="ChEBI" id="CHEBI:29105"/>
    </ligand>
</feature>
<keyword evidence="8 20" id="KW-0479">Metal-binding</keyword>
<sequence length="682" mass="74996">MSQGGGEYADAMAEFLRESGGAAVIDGGLATELEANGADLKDALWSARCLFTCPDLIRKVHLDYLEVGASVLITGSYQATIQGFLSKGFSQEESETFLRRSVELAREARAIYLEKCSNGSDDAKDRTKYRKRPILIAASVGSYGAYLADGSEYSGDYGHAGNLEFLKNFHRRRLQVLAEAGPDVIVFETIPNKIETQAYINLLEECKLRIPAWFGFTSKDGINVVSGDSLIECASIADSCKEVSAVGINCTPPRFIHELVLSVRKVTNKPILIYPNSGESYDPIRKEWVECSGISHEDFVSYVRKWHEAGASLIGGCCRTSPDTIRGIWKALRGGSSPSAAAASSLLSGEDPPPPPPRRIPYRNEPLRTATSTTITIRVSPAKFFHGLIGVLCGTEKVDHALDMFKLMKTCQLVDTHTYDLLIEKLCRNGRFEDGKEMWDDAKKNVLVEGDIKLMDSTQEQQHDFGVLLKQGAEGRVFVSTFVRRKCVIKERFSKKYRHPLLDSKLTLKRLNAEARCMTKARKLGVPTPVLYAVDPLLHTLTFEYVDGLSVKDILLGFGSNGINEEQLNDIATQIGNAVGKLHDGGLVHGDLTTSNMIIKNGTNQLVLIDFGLSFTSTIPEDKAVDLYVLERALISMHSSCGDVIEKILAAYRKASKQWCATTNKLAQDAVIRSMILNGSGM</sequence>
<evidence type="ECO:0000256" key="7">
    <source>
        <dbReference type="ARBA" id="ARBA00022694"/>
    </source>
</evidence>
<evidence type="ECO:0000256" key="22">
    <source>
        <dbReference type="SAM" id="MobiDB-lite"/>
    </source>
</evidence>
<comment type="function">
    <text evidence="19">Catalyzes methyl transfer from S-methylmethionine (SMM) to adenosyl-L-homocysteine (AdoMet). SMM degradation (by HMT-1, HMT-2, HMT-3 and HMT-4) and biosynthesis (by MMT1) constitute the SMM cycle in plants, which is probably required to achieve short term control of AdoMet level.</text>
</comment>
<feature type="repeat" description="PPR" evidence="21">
    <location>
        <begin position="415"/>
        <end position="445"/>
    </location>
</feature>
<dbReference type="InterPro" id="IPR022495">
    <property type="entry name" value="Bud32"/>
</dbReference>
<reference evidence="25" key="3">
    <citation type="submission" date="2015-04" db="UniProtKB">
        <authorList>
            <consortium name="EnsemblPlants"/>
        </authorList>
    </citation>
    <scope>IDENTIFICATION</scope>
</reference>
<dbReference type="PROSITE" id="PS51375">
    <property type="entry name" value="PPR"/>
    <property type="match status" value="1"/>
</dbReference>
<evidence type="ECO:0000256" key="14">
    <source>
        <dbReference type="ARBA" id="ARBA00022946"/>
    </source>
</evidence>
<keyword evidence="14" id="KW-0809">Transit peptide</keyword>
<keyword evidence="26" id="KW-1185">Reference proteome</keyword>
<dbReference type="eggNOG" id="KOG4197">
    <property type="taxonomic scope" value="Eukaryota"/>
</dbReference>
<dbReference type="InterPro" id="IPR008266">
    <property type="entry name" value="Tyr_kinase_AS"/>
</dbReference>
<protein>
    <submittedName>
        <fullName evidence="25">Uncharacterized protein</fullName>
    </submittedName>
</protein>